<feature type="non-terminal residue" evidence="3">
    <location>
        <position position="1"/>
    </location>
</feature>
<dbReference type="PANTHER" id="PTHR46622:SF1">
    <property type="entry name" value="DNA-DEPENDENT METALLOPROTEASE WSS1"/>
    <property type="match status" value="1"/>
</dbReference>
<dbReference type="OrthoDB" id="447842at2759"/>
<dbReference type="PROSITE" id="PS51397">
    <property type="entry name" value="WLM"/>
    <property type="match status" value="1"/>
</dbReference>
<feature type="region of interest" description="Disordered" evidence="1">
    <location>
        <begin position="248"/>
        <end position="281"/>
    </location>
</feature>
<feature type="compositionally biased region" description="Gly residues" evidence="1">
    <location>
        <begin position="204"/>
        <end position="214"/>
    </location>
</feature>
<dbReference type="GO" id="GO:0006281">
    <property type="term" value="P:DNA repair"/>
    <property type="evidence" value="ECO:0007669"/>
    <property type="project" value="TreeGrafter"/>
</dbReference>
<name>A0A3N4IXF3_9PEZI</name>
<dbReference type="InterPro" id="IPR013536">
    <property type="entry name" value="WLM_dom"/>
</dbReference>
<evidence type="ECO:0000313" key="4">
    <source>
        <dbReference type="Proteomes" id="UP000276215"/>
    </source>
</evidence>
<dbReference type="Pfam" id="PF08325">
    <property type="entry name" value="WLM"/>
    <property type="match status" value="1"/>
</dbReference>
<dbReference type="GO" id="GO:0005634">
    <property type="term" value="C:nucleus"/>
    <property type="evidence" value="ECO:0007669"/>
    <property type="project" value="TreeGrafter"/>
</dbReference>
<dbReference type="PANTHER" id="PTHR46622">
    <property type="entry name" value="DNA-DEPENDENT METALLOPROTEASE WSS1"/>
    <property type="match status" value="1"/>
</dbReference>
<dbReference type="AlphaFoldDB" id="A0A3N4IXF3"/>
<dbReference type="InterPro" id="IPR053000">
    <property type="entry name" value="WSS1-like_metalloprotease"/>
</dbReference>
<evidence type="ECO:0000313" key="3">
    <source>
        <dbReference type="EMBL" id="RPA88991.1"/>
    </source>
</evidence>
<keyword evidence="4" id="KW-1185">Reference proteome</keyword>
<dbReference type="STRING" id="1336337.A0A3N4IXF3"/>
<evidence type="ECO:0000259" key="2">
    <source>
        <dbReference type="PROSITE" id="PS51397"/>
    </source>
</evidence>
<protein>
    <submittedName>
        <fullName evidence="3">WLM-domain-containing protein</fullName>
    </submittedName>
</protein>
<accession>A0A3N4IXF3</accession>
<dbReference type="Gene3D" id="3.30.2010.10">
    <property type="entry name" value="Metalloproteases ('zincins'), catalytic domain"/>
    <property type="match status" value="1"/>
</dbReference>
<dbReference type="Proteomes" id="UP000276215">
    <property type="component" value="Unassembled WGS sequence"/>
</dbReference>
<gene>
    <name evidence="3" type="ORF">L873DRAFT_1723765</name>
</gene>
<feature type="region of interest" description="Disordered" evidence="1">
    <location>
        <begin position="191"/>
        <end position="231"/>
    </location>
</feature>
<feature type="region of interest" description="Disordered" evidence="1">
    <location>
        <begin position="337"/>
        <end position="388"/>
    </location>
</feature>
<evidence type="ECO:0000256" key="1">
    <source>
        <dbReference type="SAM" id="MobiDB-lite"/>
    </source>
</evidence>
<dbReference type="GO" id="GO:0008237">
    <property type="term" value="F:metallopeptidase activity"/>
    <property type="evidence" value="ECO:0007669"/>
    <property type="project" value="TreeGrafter"/>
</dbReference>
<dbReference type="EMBL" id="ML120628">
    <property type="protein sequence ID" value="RPA88991.1"/>
    <property type="molecule type" value="Genomic_DNA"/>
</dbReference>
<sequence>GINPKTRPPNPHITFITPLPGDDNAIARDFLERVAAMVVPIMRDNGLAVMSLDEFPANREFWGRNFNAGEVIQLVLKSPSTGVWLPFGFVLGVMVHELTHVKQMNHSKSFWSLNSKYSTQLRQLRARGYTGEGFWSAGRALLSEKFTQDKPLAEGELPKSLCGGTYRYQRNKRKNSEREADGVKKTKITYAERQRRRRERKFGTGEGVKVGGEGLENAGKSRPRVAQSVRGRELRAAAALKRFEEQKAKVEEVGEEEGSDSGSGSGSDGEKKVDVGGGKYLDACGRGTAGSYFYEGGSVYGKGKGREQQPQPQRGESSSCSSKSAKPQIVYLISDGEQEPPAPATKLEPPTKTFKQNTLSFPPPKSQNPTPPSHTESKPSPTNNNPPQPTTCAACSFTNDPTSTLCCVCANVLNPAIMKNAWKCPCYGDLPYLNPRDAGVCGICGGKRGVSKRNYDRR</sequence>
<proteinExistence type="predicted"/>
<reference evidence="3 4" key="1">
    <citation type="journal article" date="2018" name="Nat. Ecol. Evol.">
        <title>Pezizomycetes genomes reveal the molecular basis of ectomycorrhizal truffle lifestyle.</title>
        <authorList>
            <person name="Murat C."/>
            <person name="Payen T."/>
            <person name="Noel B."/>
            <person name="Kuo A."/>
            <person name="Morin E."/>
            <person name="Chen J."/>
            <person name="Kohler A."/>
            <person name="Krizsan K."/>
            <person name="Balestrini R."/>
            <person name="Da Silva C."/>
            <person name="Montanini B."/>
            <person name="Hainaut M."/>
            <person name="Levati E."/>
            <person name="Barry K.W."/>
            <person name="Belfiori B."/>
            <person name="Cichocki N."/>
            <person name="Clum A."/>
            <person name="Dockter R.B."/>
            <person name="Fauchery L."/>
            <person name="Guy J."/>
            <person name="Iotti M."/>
            <person name="Le Tacon F."/>
            <person name="Lindquist E.A."/>
            <person name="Lipzen A."/>
            <person name="Malagnac F."/>
            <person name="Mello A."/>
            <person name="Molinier V."/>
            <person name="Miyauchi S."/>
            <person name="Poulain J."/>
            <person name="Riccioni C."/>
            <person name="Rubini A."/>
            <person name="Sitrit Y."/>
            <person name="Splivallo R."/>
            <person name="Traeger S."/>
            <person name="Wang M."/>
            <person name="Zifcakova L."/>
            <person name="Wipf D."/>
            <person name="Zambonelli A."/>
            <person name="Paolocci F."/>
            <person name="Nowrousian M."/>
            <person name="Ottonello S."/>
            <person name="Baldrian P."/>
            <person name="Spatafora J.W."/>
            <person name="Henrissat B."/>
            <person name="Nagy L.G."/>
            <person name="Aury J.M."/>
            <person name="Wincker P."/>
            <person name="Grigoriev I.V."/>
            <person name="Bonfante P."/>
            <person name="Martin F.M."/>
        </authorList>
    </citation>
    <scope>NUCLEOTIDE SEQUENCE [LARGE SCALE GENOMIC DNA]</scope>
    <source>
        <strain evidence="3 4">120613-1</strain>
    </source>
</reference>
<feature type="compositionally biased region" description="Pro residues" evidence="1">
    <location>
        <begin position="361"/>
        <end position="372"/>
    </location>
</feature>
<organism evidence="3 4">
    <name type="scientific">Choiromyces venosus 120613-1</name>
    <dbReference type="NCBI Taxonomy" id="1336337"/>
    <lineage>
        <taxon>Eukaryota</taxon>
        <taxon>Fungi</taxon>
        <taxon>Dikarya</taxon>
        <taxon>Ascomycota</taxon>
        <taxon>Pezizomycotina</taxon>
        <taxon>Pezizomycetes</taxon>
        <taxon>Pezizales</taxon>
        <taxon>Tuberaceae</taxon>
        <taxon>Choiromyces</taxon>
    </lineage>
</organism>
<feature type="region of interest" description="Disordered" evidence="1">
    <location>
        <begin position="301"/>
        <end position="324"/>
    </location>
</feature>
<dbReference type="CDD" id="cd07344">
    <property type="entry name" value="M48_yhfN_like"/>
    <property type="match status" value="1"/>
</dbReference>
<feature type="domain" description="WLM" evidence="2">
    <location>
        <begin position="4"/>
        <end position="244"/>
    </location>
</feature>